<feature type="non-terminal residue" evidence="1">
    <location>
        <position position="1"/>
    </location>
</feature>
<evidence type="ECO:0000313" key="1">
    <source>
        <dbReference type="EMBL" id="CAK0911341.1"/>
    </source>
</evidence>
<organism evidence="1 2">
    <name type="scientific">Prorocentrum cordatum</name>
    <dbReference type="NCBI Taxonomy" id="2364126"/>
    <lineage>
        <taxon>Eukaryota</taxon>
        <taxon>Sar</taxon>
        <taxon>Alveolata</taxon>
        <taxon>Dinophyceae</taxon>
        <taxon>Prorocentrales</taxon>
        <taxon>Prorocentraceae</taxon>
        <taxon>Prorocentrum</taxon>
    </lineage>
</organism>
<protein>
    <submittedName>
        <fullName evidence="1">Uncharacterized protein</fullName>
    </submittedName>
</protein>
<dbReference type="Proteomes" id="UP001189429">
    <property type="component" value="Unassembled WGS sequence"/>
</dbReference>
<evidence type="ECO:0000313" key="2">
    <source>
        <dbReference type="Proteomes" id="UP001189429"/>
    </source>
</evidence>
<sequence length="476" mass="50715">AEEFVQRFFEAQQDFNLVSCELLLPPGSVGFVVEMNGAGLAWLMDAFPVFIAVSSQAARGGRAVTIAIGGPRAYVPSAVREAVAWLLAGPRVAAAPASSAFPRRLGGGLPESPVDLASTQEYGSPPDVVSGLAAERAEEAADGLSPTQPALSRSTELCVEHLAVAAGDATAVAGSRRARQSLGARRVVGALEKDEPFVVIRSFGRAGVLESMALSFFEKAAAPVFLALCPEDPSFHEYMEVCGAQGEDVYGKCVSRVLLVPSGTARATRSLLAIAREAGREGVFVCDDNVKGFFVHTSGAKRDPEAAPAKTYLTPAQVRQWLRGIPQDVRDSGSVAASCHTIQMGPGKYRQAVFQRAHDSRRVRSRDLPSVLEAHVSQGCLYGAFSYLAVGLGPGCLPADCAGANPRCDSELTVRLWMLGHSWLRYRISADKVSCAGGQLALFKGSEAKRVANEKRNERRILKWALKDARECPGQT</sequence>
<gene>
    <name evidence="1" type="ORF">PCOR1329_LOCUS85250</name>
</gene>
<accession>A0ABN9YET1</accession>
<reference evidence="1" key="1">
    <citation type="submission" date="2023-10" db="EMBL/GenBank/DDBJ databases">
        <authorList>
            <person name="Chen Y."/>
            <person name="Shah S."/>
            <person name="Dougan E. K."/>
            <person name="Thang M."/>
            <person name="Chan C."/>
        </authorList>
    </citation>
    <scope>NUCLEOTIDE SEQUENCE [LARGE SCALE GENOMIC DNA]</scope>
</reference>
<keyword evidence="2" id="KW-1185">Reference proteome</keyword>
<dbReference type="EMBL" id="CAUYUJ010022563">
    <property type="protein sequence ID" value="CAK0911341.1"/>
    <property type="molecule type" value="Genomic_DNA"/>
</dbReference>
<comment type="caution">
    <text evidence="1">The sequence shown here is derived from an EMBL/GenBank/DDBJ whole genome shotgun (WGS) entry which is preliminary data.</text>
</comment>
<proteinExistence type="predicted"/>
<name>A0ABN9YET1_9DINO</name>